<reference evidence="8" key="1">
    <citation type="submission" date="2016-12" db="EMBL/GenBank/DDBJ databases">
        <authorList>
            <person name="Varghese N."/>
            <person name="Submissions S."/>
        </authorList>
    </citation>
    <scope>NUCLEOTIDE SEQUENCE [LARGE SCALE GENOMIC DNA]</scope>
    <source>
        <strain evidence="8">DSM 13020</strain>
    </source>
</reference>
<keyword evidence="8" id="KW-1185">Reference proteome</keyword>
<dbReference type="Pfam" id="PF17953">
    <property type="entry name" value="Csm4_C"/>
    <property type="match status" value="1"/>
</dbReference>
<dbReference type="InterPro" id="IPR005510">
    <property type="entry name" value="Csm4"/>
</dbReference>
<dbReference type="STRING" id="1121883.SAMN02745226_01653"/>
<evidence type="ECO:0000256" key="2">
    <source>
        <dbReference type="ARBA" id="ARBA00016109"/>
    </source>
</evidence>
<evidence type="ECO:0000256" key="1">
    <source>
        <dbReference type="ARBA" id="ARBA00005772"/>
    </source>
</evidence>
<comment type="similarity">
    <text evidence="1">Belongs to the CRISPR-associated Csm4 family.</text>
</comment>
<accession>A0A1M7T763</accession>
<dbReference type="Pfam" id="PF03787">
    <property type="entry name" value="RAMPs"/>
    <property type="match status" value="1"/>
</dbReference>
<dbReference type="AlphaFoldDB" id="A0A1M7T763"/>
<keyword evidence="3" id="KW-0694">RNA-binding</keyword>
<dbReference type="NCBIfam" id="TIGR01903">
    <property type="entry name" value="cas5_csm4"/>
    <property type="match status" value="1"/>
</dbReference>
<sequence>MHMTYKVKLKLKGPLHIGYLDVVFEVSEATIHADTIFGGLINGYNLLFGEQKTNDLIEKIKESNSELLISSAFFYVGNKYFLPRPKGETFGLEDKIQQVKKIKKIKFVEETILTESKSVGEENLSLPFLLADKAQKELEEFYIILERPRVMVARNYAESNIFYFSEVHFKEDSGLWFYLKVSDDIEKEILAALKLLSDEGIGGDRTYGFGQFDYDLIPISLPEQGENYLLLSPYIPDSEDYEENSKEITKFAKAYELRYRTGYIHNSDKKAKRVTMFAEGSVFTKPVKGKILDVTPDNFEYDYRVYRYGKAFLLPFKGGNGK</sequence>
<dbReference type="Proteomes" id="UP000184207">
    <property type="component" value="Unassembled WGS sequence"/>
</dbReference>
<dbReference type="GO" id="GO:0051607">
    <property type="term" value="P:defense response to virus"/>
    <property type="evidence" value="ECO:0007669"/>
    <property type="project" value="UniProtKB-KW"/>
</dbReference>
<evidence type="ECO:0000259" key="5">
    <source>
        <dbReference type="Pfam" id="PF03787"/>
    </source>
</evidence>
<name>A0A1M7T763_FERGO</name>
<evidence type="ECO:0000313" key="8">
    <source>
        <dbReference type="Proteomes" id="UP000184207"/>
    </source>
</evidence>
<protein>
    <recommendedName>
        <fullName evidence="2">CRISPR system Cms protein Csm4</fullName>
    </recommendedName>
</protein>
<organism evidence="7 8">
    <name type="scientific">Fervidobacterium gondwanense DSM 13020</name>
    <dbReference type="NCBI Taxonomy" id="1121883"/>
    <lineage>
        <taxon>Bacteria</taxon>
        <taxon>Thermotogati</taxon>
        <taxon>Thermotogota</taxon>
        <taxon>Thermotogae</taxon>
        <taxon>Thermotogales</taxon>
        <taxon>Fervidobacteriaceae</taxon>
        <taxon>Fervidobacterium</taxon>
    </lineage>
</organism>
<evidence type="ECO:0000259" key="6">
    <source>
        <dbReference type="Pfam" id="PF17953"/>
    </source>
</evidence>
<feature type="domain" description="Csm4 C-terminal" evidence="6">
    <location>
        <begin position="224"/>
        <end position="315"/>
    </location>
</feature>
<feature type="domain" description="CRISPR type III-associated protein" evidence="5">
    <location>
        <begin position="8"/>
        <end position="212"/>
    </location>
</feature>
<dbReference type="InterPro" id="IPR040932">
    <property type="entry name" value="Csm4_C"/>
</dbReference>
<evidence type="ECO:0000256" key="3">
    <source>
        <dbReference type="ARBA" id="ARBA00022884"/>
    </source>
</evidence>
<gene>
    <name evidence="7" type="ORF">SAMN02745226_01653</name>
</gene>
<keyword evidence="4" id="KW-0051">Antiviral defense</keyword>
<dbReference type="EMBL" id="FRDJ01000010">
    <property type="protein sequence ID" value="SHN66555.1"/>
    <property type="molecule type" value="Genomic_DNA"/>
</dbReference>
<evidence type="ECO:0000313" key="7">
    <source>
        <dbReference type="EMBL" id="SHN66555.1"/>
    </source>
</evidence>
<dbReference type="InterPro" id="IPR005537">
    <property type="entry name" value="RAMP_III_fam"/>
</dbReference>
<evidence type="ECO:0000256" key="4">
    <source>
        <dbReference type="ARBA" id="ARBA00023118"/>
    </source>
</evidence>
<dbReference type="GO" id="GO:0003723">
    <property type="term" value="F:RNA binding"/>
    <property type="evidence" value="ECO:0007669"/>
    <property type="project" value="UniProtKB-KW"/>
</dbReference>
<proteinExistence type="inferred from homology"/>